<feature type="region of interest" description="Disordered" evidence="1">
    <location>
        <begin position="149"/>
        <end position="189"/>
    </location>
</feature>
<keyword evidence="3" id="KW-1185">Reference proteome</keyword>
<proteinExistence type="predicted"/>
<dbReference type="Proteomes" id="UP001303473">
    <property type="component" value="Unassembled WGS sequence"/>
</dbReference>
<comment type="caution">
    <text evidence="2">The sequence shown here is derived from an EMBL/GenBank/DDBJ whole genome shotgun (WGS) entry which is preliminary data.</text>
</comment>
<gene>
    <name evidence="2" type="ORF">QBC46DRAFT_378042</name>
</gene>
<evidence type="ECO:0000313" key="3">
    <source>
        <dbReference type="Proteomes" id="UP001303473"/>
    </source>
</evidence>
<organism evidence="2 3">
    <name type="scientific">Diplogelasinospora grovesii</name>
    <dbReference type="NCBI Taxonomy" id="303347"/>
    <lineage>
        <taxon>Eukaryota</taxon>
        <taxon>Fungi</taxon>
        <taxon>Dikarya</taxon>
        <taxon>Ascomycota</taxon>
        <taxon>Pezizomycotina</taxon>
        <taxon>Sordariomycetes</taxon>
        <taxon>Sordariomycetidae</taxon>
        <taxon>Sordariales</taxon>
        <taxon>Diplogelasinosporaceae</taxon>
        <taxon>Diplogelasinospora</taxon>
    </lineage>
</organism>
<evidence type="ECO:0000313" key="2">
    <source>
        <dbReference type="EMBL" id="KAK3943282.1"/>
    </source>
</evidence>
<dbReference type="EMBL" id="MU853767">
    <property type="protein sequence ID" value="KAK3943282.1"/>
    <property type="molecule type" value="Genomic_DNA"/>
</dbReference>
<dbReference type="AlphaFoldDB" id="A0AAN6NCJ2"/>
<name>A0AAN6NCJ2_9PEZI</name>
<accession>A0AAN6NCJ2</accession>
<evidence type="ECO:0000256" key="1">
    <source>
        <dbReference type="SAM" id="MobiDB-lite"/>
    </source>
</evidence>
<reference evidence="3" key="1">
    <citation type="journal article" date="2023" name="Mol. Phylogenet. Evol.">
        <title>Genome-scale phylogeny and comparative genomics of the fungal order Sordariales.</title>
        <authorList>
            <person name="Hensen N."/>
            <person name="Bonometti L."/>
            <person name="Westerberg I."/>
            <person name="Brannstrom I.O."/>
            <person name="Guillou S."/>
            <person name="Cros-Aarteil S."/>
            <person name="Calhoun S."/>
            <person name="Haridas S."/>
            <person name="Kuo A."/>
            <person name="Mondo S."/>
            <person name="Pangilinan J."/>
            <person name="Riley R."/>
            <person name="LaButti K."/>
            <person name="Andreopoulos B."/>
            <person name="Lipzen A."/>
            <person name="Chen C."/>
            <person name="Yan M."/>
            <person name="Daum C."/>
            <person name="Ng V."/>
            <person name="Clum A."/>
            <person name="Steindorff A."/>
            <person name="Ohm R.A."/>
            <person name="Martin F."/>
            <person name="Silar P."/>
            <person name="Natvig D.O."/>
            <person name="Lalanne C."/>
            <person name="Gautier V."/>
            <person name="Ament-Velasquez S.L."/>
            <person name="Kruys A."/>
            <person name="Hutchinson M.I."/>
            <person name="Powell A.J."/>
            <person name="Barry K."/>
            <person name="Miller A.N."/>
            <person name="Grigoriev I.V."/>
            <person name="Debuchy R."/>
            <person name="Gladieux P."/>
            <person name="Hiltunen Thoren M."/>
            <person name="Johannesson H."/>
        </authorList>
    </citation>
    <scope>NUCLEOTIDE SEQUENCE [LARGE SCALE GENOMIC DNA]</scope>
    <source>
        <strain evidence="3">CBS 340.73</strain>
    </source>
</reference>
<sequence length="228" mass="24100">MSSLGVRRARVNGPVAAGLTKQRDVRALSACISALLLGWRPSFLSSPSRASCPFREIYLICPALPAHFSVPRHAYLKGPSGLPRANQTVHGCVTHMPRGGAPGLISDLSVGAGLLPVHRDVWMGNFGTGRPASAAAHHTSPDWPAKLPTALHGETNPFTAPGTRCLVGSGAPRPGKRAHGGEGKDTQGHQATDGRLFLLCFLPIWLEDSAPVRWGNEGRKCGFLAARS</sequence>
<protein>
    <submittedName>
        <fullName evidence="2">Uncharacterized protein</fullName>
    </submittedName>
</protein>